<name>A0A1M6MXI1_9FLAO</name>
<dbReference type="OrthoDB" id="982714at2"/>
<accession>A0A1M6MXI1</accession>
<evidence type="ECO:0000313" key="2">
    <source>
        <dbReference type="EMBL" id="SHJ88110.1"/>
    </source>
</evidence>
<evidence type="ECO:0000313" key="3">
    <source>
        <dbReference type="Proteomes" id="UP000184314"/>
    </source>
</evidence>
<organism evidence="2 3">
    <name type="scientific">Maribacter aquivivus</name>
    <dbReference type="NCBI Taxonomy" id="228958"/>
    <lineage>
        <taxon>Bacteria</taxon>
        <taxon>Pseudomonadati</taxon>
        <taxon>Bacteroidota</taxon>
        <taxon>Flavobacteriia</taxon>
        <taxon>Flavobacteriales</taxon>
        <taxon>Flavobacteriaceae</taxon>
        <taxon>Maribacter</taxon>
    </lineage>
</organism>
<evidence type="ECO:0000256" key="1">
    <source>
        <dbReference type="SAM" id="Phobius"/>
    </source>
</evidence>
<sequence>MKRLKKILFRILAVMVAFFLFLVWYQYKYSMDDVNPYTVNAPTLDKKLLIATQGSDFKDKVTSGIVNHFKSDSVYIEVVDIESLNVINPNDFNALVIIHTWENWKPPLSVQSFIEKYGNESNKIIVLTTSGDGDYTMEGVDAIAGESNLSEAPLFINKIIDRLNKLLM</sequence>
<dbReference type="RefSeq" id="WP_139251915.1">
    <property type="nucleotide sequence ID" value="NZ_CANLWT010000001.1"/>
</dbReference>
<proteinExistence type="predicted"/>
<keyword evidence="1" id="KW-0812">Transmembrane</keyword>
<dbReference type="SUPFAM" id="SSF52218">
    <property type="entry name" value="Flavoproteins"/>
    <property type="match status" value="1"/>
</dbReference>
<dbReference type="InterPro" id="IPR029039">
    <property type="entry name" value="Flavoprotein-like_sf"/>
</dbReference>
<dbReference type="Proteomes" id="UP000184314">
    <property type="component" value="Unassembled WGS sequence"/>
</dbReference>
<keyword evidence="1" id="KW-0472">Membrane</keyword>
<keyword evidence="3" id="KW-1185">Reference proteome</keyword>
<evidence type="ECO:0008006" key="4">
    <source>
        <dbReference type="Google" id="ProtNLM"/>
    </source>
</evidence>
<feature type="transmembrane region" description="Helical" evidence="1">
    <location>
        <begin position="7"/>
        <end position="27"/>
    </location>
</feature>
<keyword evidence="1" id="KW-1133">Transmembrane helix</keyword>
<dbReference type="EMBL" id="FQZX01000001">
    <property type="protein sequence ID" value="SHJ88110.1"/>
    <property type="molecule type" value="Genomic_DNA"/>
</dbReference>
<protein>
    <recommendedName>
        <fullName evidence="4">Flavodoxin</fullName>
    </recommendedName>
</protein>
<dbReference type="STRING" id="228958.SAMN04488007_1796"/>
<reference evidence="3" key="1">
    <citation type="submission" date="2016-11" db="EMBL/GenBank/DDBJ databases">
        <authorList>
            <person name="Varghese N."/>
            <person name="Submissions S."/>
        </authorList>
    </citation>
    <scope>NUCLEOTIDE SEQUENCE [LARGE SCALE GENOMIC DNA]</scope>
    <source>
        <strain evidence="3">DSM 16478</strain>
    </source>
</reference>
<dbReference type="AlphaFoldDB" id="A0A1M6MXI1"/>
<gene>
    <name evidence="2" type="ORF">SAMN04488007_1796</name>
</gene>